<organism evidence="2 3">
    <name type="scientific">Paenibacillus algorifonticola</name>
    <dbReference type="NCBI Taxonomy" id="684063"/>
    <lineage>
        <taxon>Bacteria</taxon>
        <taxon>Bacillati</taxon>
        <taxon>Bacillota</taxon>
        <taxon>Bacilli</taxon>
        <taxon>Bacillales</taxon>
        <taxon>Paenibacillaceae</taxon>
        <taxon>Paenibacillus</taxon>
    </lineage>
</organism>
<protein>
    <recommendedName>
        <fullName evidence="1">YdhG-like domain-containing protein</fullName>
    </recommendedName>
</protein>
<reference evidence="3" key="1">
    <citation type="submission" date="2016-10" db="EMBL/GenBank/DDBJ databases">
        <authorList>
            <person name="Varghese N."/>
            <person name="Submissions S."/>
        </authorList>
    </citation>
    <scope>NUCLEOTIDE SEQUENCE [LARGE SCALE GENOMIC DNA]</scope>
    <source>
        <strain evidence="3">CGMCC 1.10223</strain>
    </source>
</reference>
<keyword evidence="3" id="KW-1185">Reference proteome</keyword>
<sequence>MGTIGNLKVAAVFEHYPEHIQKKLLFLRQMILDTALEIDGIDPLEETLKWGEPSYVTKSGSTIRIDWKKSSPHQYAMYFNCNTMLVDTFKELFRDIFSYEGNRAIVFGDNDEIPVDELKQCISLSLTYHSRRPMIKVQKKRIG</sequence>
<dbReference type="AlphaFoldDB" id="A0A1I2HCM4"/>
<dbReference type="Pfam" id="PF08818">
    <property type="entry name" value="DUF1801"/>
    <property type="match status" value="1"/>
</dbReference>
<accession>A0A1I2HCM4</accession>
<evidence type="ECO:0000313" key="2">
    <source>
        <dbReference type="EMBL" id="SFF26311.1"/>
    </source>
</evidence>
<dbReference type="RefSeq" id="WP_046229481.1">
    <property type="nucleotide sequence ID" value="NZ_FONN01000021.1"/>
</dbReference>
<dbReference type="SUPFAM" id="SSF159888">
    <property type="entry name" value="YdhG-like"/>
    <property type="match status" value="1"/>
</dbReference>
<evidence type="ECO:0000259" key="1">
    <source>
        <dbReference type="Pfam" id="PF08818"/>
    </source>
</evidence>
<name>A0A1I2HCM4_9BACL</name>
<dbReference type="InterPro" id="IPR014922">
    <property type="entry name" value="YdhG-like"/>
</dbReference>
<dbReference type="Proteomes" id="UP000183410">
    <property type="component" value="Unassembled WGS sequence"/>
</dbReference>
<evidence type="ECO:0000313" key="3">
    <source>
        <dbReference type="Proteomes" id="UP000183410"/>
    </source>
</evidence>
<dbReference type="EMBL" id="FONN01000021">
    <property type="protein sequence ID" value="SFF26311.1"/>
    <property type="molecule type" value="Genomic_DNA"/>
</dbReference>
<gene>
    <name evidence="2" type="ORF">SAMN04487969_12132</name>
</gene>
<feature type="domain" description="YdhG-like" evidence="1">
    <location>
        <begin position="22"/>
        <end position="123"/>
    </location>
</feature>
<proteinExistence type="predicted"/>